<dbReference type="AlphaFoldDB" id="A0A2S4V435"/>
<proteinExistence type="predicted"/>
<feature type="domain" description="RRM" evidence="3">
    <location>
        <begin position="42"/>
        <end position="121"/>
    </location>
</feature>
<keyword evidence="5" id="KW-1185">Reference proteome</keyword>
<dbReference type="VEuPathDB" id="FungiDB:PSHT_16167"/>
<dbReference type="GO" id="GO:0005689">
    <property type="term" value="C:U12-type spliceosomal complex"/>
    <property type="evidence" value="ECO:0007669"/>
    <property type="project" value="TreeGrafter"/>
</dbReference>
<sequence length="184" mass="20247">MFDILYMIEYEKISPETSDIPTNSLEQKDTEAVDKIPDNATETVYLNNLNEKVKLPALKQTLQNLLKNFGPVLDVVTHRSVQMRGQAFVAFANQEVAAKAVKEVKGFLLYGKPIEIAFTQSPASCIVERQAPEEFDAHKAKQILKKTFVIKEAVRKAAEAGPLAGADTNASTTIPAATSNRKIV</sequence>
<dbReference type="Pfam" id="PF00076">
    <property type="entry name" value="RRM_1"/>
    <property type="match status" value="1"/>
</dbReference>
<dbReference type="InterPro" id="IPR000504">
    <property type="entry name" value="RRM_dom"/>
</dbReference>
<dbReference type="PROSITE" id="PS50102">
    <property type="entry name" value="RRM"/>
    <property type="match status" value="1"/>
</dbReference>
<dbReference type="PANTHER" id="PTHR16105">
    <property type="entry name" value="RNA-BINDING REGION-CONTAINING PROTEIN 3"/>
    <property type="match status" value="1"/>
</dbReference>
<protein>
    <recommendedName>
        <fullName evidence="3">RRM domain-containing protein</fullName>
    </recommendedName>
</protein>
<keyword evidence="1 2" id="KW-0694">RNA-binding</keyword>
<dbReference type="Proteomes" id="UP000239156">
    <property type="component" value="Unassembled WGS sequence"/>
</dbReference>
<dbReference type="PANTHER" id="PTHR16105:SF0">
    <property type="entry name" value="RNA-BINDING REGION-CONTAINING PROTEIN 3"/>
    <property type="match status" value="1"/>
</dbReference>
<gene>
    <name evidence="4" type="ORF">PSTT_10486</name>
</gene>
<dbReference type="GO" id="GO:0000398">
    <property type="term" value="P:mRNA splicing, via spliceosome"/>
    <property type="evidence" value="ECO:0007669"/>
    <property type="project" value="TreeGrafter"/>
</dbReference>
<evidence type="ECO:0000259" key="3">
    <source>
        <dbReference type="PROSITE" id="PS50102"/>
    </source>
</evidence>
<organism evidence="4 5">
    <name type="scientific">Puccinia striiformis</name>
    <dbReference type="NCBI Taxonomy" id="27350"/>
    <lineage>
        <taxon>Eukaryota</taxon>
        <taxon>Fungi</taxon>
        <taxon>Dikarya</taxon>
        <taxon>Basidiomycota</taxon>
        <taxon>Pucciniomycotina</taxon>
        <taxon>Pucciniomycetes</taxon>
        <taxon>Pucciniales</taxon>
        <taxon>Pucciniaceae</taxon>
        <taxon>Puccinia</taxon>
    </lineage>
</organism>
<evidence type="ECO:0000313" key="4">
    <source>
        <dbReference type="EMBL" id="POW04294.1"/>
    </source>
</evidence>
<dbReference type="SMART" id="SM00360">
    <property type="entry name" value="RRM"/>
    <property type="match status" value="1"/>
</dbReference>
<evidence type="ECO:0000313" key="5">
    <source>
        <dbReference type="Proteomes" id="UP000239156"/>
    </source>
</evidence>
<dbReference type="GO" id="GO:0097157">
    <property type="term" value="F:pre-mRNA intronic binding"/>
    <property type="evidence" value="ECO:0007669"/>
    <property type="project" value="TreeGrafter"/>
</dbReference>
<dbReference type="SUPFAM" id="SSF54928">
    <property type="entry name" value="RNA-binding domain, RBD"/>
    <property type="match status" value="1"/>
</dbReference>
<comment type="caution">
    <text evidence="4">The sequence shown here is derived from an EMBL/GenBank/DDBJ whole genome shotgun (WGS) entry which is preliminary data.</text>
</comment>
<dbReference type="EMBL" id="PKSL01000113">
    <property type="protein sequence ID" value="POW04294.1"/>
    <property type="molecule type" value="Genomic_DNA"/>
</dbReference>
<evidence type="ECO:0000256" key="1">
    <source>
        <dbReference type="ARBA" id="ARBA00022884"/>
    </source>
</evidence>
<dbReference type="FunFam" id="3.30.70.330:FF:000039">
    <property type="entry name" value="U1 small nuclear ribonucleoprotein A"/>
    <property type="match status" value="1"/>
</dbReference>
<dbReference type="GO" id="GO:0030626">
    <property type="term" value="F:U12 snRNA binding"/>
    <property type="evidence" value="ECO:0007669"/>
    <property type="project" value="TreeGrafter"/>
</dbReference>
<reference evidence="4" key="1">
    <citation type="submission" date="2017-12" db="EMBL/GenBank/DDBJ databases">
        <title>Gene loss provides genomic basis for host adaptation in cereal stripe rust fungi.</title>
        <authorList>
            <person name="Xia C."/>
        </authorList>
    </citation>
    <scope>NUCLEOTIDE SEQUENCE [LARGE SCALE GENOMIC DNA]</scope>
    <source>
        <strain evidence="4">93-210</strain>
    </source>
</reference>
<dbReference type="InterPro" id="IPR045164">
    <property type="entry name" value="RBM41/RNPC3"/>
</dbReference>
<evidence type="ECO:0000256" key="2">
    <source>
        <dbReference type="PROSITE-ProRule" id="PRU00176"/>
    </source>
</evidence>
<accession>A0A2S4V435</accession>
<dbReference type="Gene3D" id="3.30.70.330">
    <property type="match status" value="1"/>
</dbReference>
<name>A0A2S4V435_9BASI</name>
<dbReference type="InterPro" id="IPR035979">
    <property type="entry name" value="RBD_domain_sf"/>
</dbReference>
<dbReference type="InterPro" id="IPR012677">
    <property type="entry name" value="Nucleotide-bd_a/b_plait_sf"/>
</dbReference>
<dbReference type="VEuPathDB" id="FungiDB:PSTT_10486"/>